<name>A0A934KDD1_9BACT</name>
<evidence type="ECO:0000313" key="2">
    <source>
        <dbReference type="Proteomes" id="UP000614410"/>
    </source>
</evidence>
<evidence type="ECO:0000313" key="1">
    <source>
        <dbReference type="EMBL" id="MBJ7609283.1"/>
    </source>
</evidence>
<organism evidence="1 2">
    <name type="scientific">Candidatus Amunia macphersoniae</name>
    <dbReference type="NCBI Taxonomy" id="3127014"/>
    <lineage>
        <taxon>Bacteria</taxon>
        <taxon>Bacillati</taxon>
        <taxon>Candidatus Dormiibacterota</taxon>
        <taxon>Candidatus Dormibacteria</taxon>
        <taxon>Candidatus Aeolococcales</taxon>
        <taxon>Candidatus Aeolococcaceae</taxon>
        <taxon>Candidatus Amunia</taxon>
    </lineage>
</organism>
<dbReference type="Proteomes" id="UP000614410">
    <property type="component" value="Unassembled WGS sequence"/>
</dbReference>
<accession>A0A934KDD1</accession>
<sequence length="67" mass="7271">MTITCEDCGERHRLERRVNEPGPIWIVCHSCELPLQAVLDGPAPTPSNTHGIWADIVDLGTGVHQGA</sequence>
<dbReference type="AlphaFoldDB" id="A0A934KDD1"/>
<dbReference type="EMBL" id="JAEKNN010000033">
    <property type="protein sequence ID" value="MBJ7609283.1"/>
    <property type="molecule type" value="Genomic_DNA"/>
</dbReference>
<gene>
    <name evidence="1" type="ORF">JF887_07610</name>
</gene>
<comment type="caution">
    <text evidence="1">The sequence shown here is derived from an EMBL/GenBank/DDBJ whole genome shotgun (WGS) entry which is preliminary data.</text>
</comment>
<proteinExistence type="predicted"/>
<reference evidence="1 2" key="1">
    <citation type="submission" date="2020-10" db="EMBL/GenBank/DDBJ databases">
        <title>Ca. Dormibacterota MAGs.</title>
        <authorList>
            <person name="Montgomery K."/>
        </authorList>
    </citation>
    <scope>NUCLEOTIDE SEQUENCE [LARGE SCALE GENOMIC DNA]</scope>
    <source>
        <strain evidence="1">Mitchell_Peninsula_5</strain>
    </source>
</reference>
<protein>
    <submittedName>
        <fullName evidence="1">Uncharacterized protein</fullName>
    </submittedName>
</protein>